<feature type="domain" description="PX" evidence="3">
    <location>
        <begin position="22"/>
        <end position="134"/>
    </location>
</feature>
<dbReference type="InterPro" id="IPR001683">
    <property type="entry name" value="PX_dom"/>
</dbReference>
<dbReference type="EMBL" id="CP014585">
    <property type="protein sequence ID" value="ANZ75699.1"/>
    <property type="molecule type" value="Genomic_DNA"/>
</dbReference>
<proteinExistence type="predicted"/>
<dbReference type="SUPFAM" id="SSF64268">
    <property type="entry name" value="PX domain"/>
    <property type="match status" value="1"/>
</dbReference>
<protein>
    <recommendedName>
        <fullName evidence="2">Sorting nexin MVP1</fullName>
    </recommendedName>
</protein>
<organism evidence="4 5">
    <name type="scientific">Komagataella pastoris</name>
    <name type="common">Yeast</name>
    <name type="synonym">Pichia pastoris</name>
    <dbReference type="NCBI Taxonomy" id="4922"/>
    <lineage>
        <taxon>Eukaryota</taxon>
        <taxon>Fungi</taxon>
        <taxon>Dikarya</taxon>
        <taxon>Ascomycota</taxon>
        <taxon>Saccharomycotina</taxon>
        <taxon>Pichiomycetes</taxon>
        <taxon>Pichiales</taxon>
        <taxon>Pichiaceae</taxon>
        <taxon>Komagataella</taxon>
    </lineage>
</organism>
<dbReference type="PANTHER" id="PTHR46571">
    <property type="entry name" value="SORTING NEXIN-8"/>
    <property type="match status" value="1"/>
</dbReference>
<evidence type="ECO:0000313" key="5">
    <source>
        <dbReference type="Proteomes" id="UP000094565"/>
    </source>
</evidence>
<dbReference type="Gene3D" id="3.30.1520.10">
    <property type="entry name" value="Phox-like domain"/>
    <property type="match status" value="1"/>
</dbReference>
<accession>A0A1B2JCF8</accession>
<dbReference type="PROSITE" id="PS50195">
    <property type="entry name" value="PX"/>
    <property type="match status" value="1"/>
</dbReference>
<gene>
    <name evidence="4" type="primary">YPT35</name>
    <name evidence="4" type="ORF">ATY40_BA7502130</name>
</gene>
<dbReference type="GO" id="GO:0034498">
    <property type="term" value="P:early endosome to Golgi transport"/>
    <property type="evidence" value="ECO:0007669"/>
    <property type="project" value="TreeGrafter"/>
</dbReference>
<dbReference type="PANTHER" id="PTHR46571:SF1">
    <property type="entry name" value="SORTING NEXIN-8"/>
    <property type="match status" value="1"/>
</dbReference>
<evidence type="ECO:0000256" key="1">
    <source>
        <dbReference type="ARBA" id="ARBA00004287"/>
    </source>
</evidence>
<dbReference type="InterPro" id="IPR036871">
    <property type="entry name" value="PX_dom_sf"/>
</dbReference>
<reference evidence="4 5" key="1">
    <citation type="submission" date="2016-02" db="EMBL/GenBank/DDBJ databases">
        <title>Comparative genomic and transcriptomic foundation for Pichia pastoris.</title>
        <authorList>
            <person name="Love K.R."/>
            <person name="Shah K.A."/>
            <person name="Whittaker C.A."/>
            <person name="Wu J."/>
            <person name="Bartlett M.C."/>
            <person name="Ma D."/>
            <person name="Leeson R.L."/>
            <person name="Priest M."/>
            <person name="Young S.K."/>
            <person name="Love J.C."/>
        </authorList>
    </citation>
    <scope>NUCLEOTIDE SEQUENCE [LARGE SCALE GENOMIC DNA]</scope>
    <source>
        <strain evidence="4 5">ATCC 28485</strain>
    </source>
</reference>
<evidence type="ECO:0000256" key="2">
    <source>
        <dbReference type="ARBA" id="ARBA00014268"/>
    </source>
</evidence>
<evidence type="ECO:0000313" key="4">
    <source>
        <dbReference type="EMBL" id="ANZ75699.1"/>
    </source>
</evidence>
<dbReference type="InterPro" id="IPR028662">
    <property type="entry name" value="SNX8/Mvp1"/>
</dbReference>
<comment type="subcellular location">
    <subcellularLocation>
        <location evidence="1">Membrane</location>
        <topology evidence="1">Peripheral membrane protein</topology>
        <orientation evidence="1">Cytoplasmic side</orientation>
    </subcellularLocation>
</comment>
<dbReference type="SMART" id="SM00312">
    <property type="entry name" value="PX"/>
    <property type="match status" value="1"/>
</dbReference>
<dbReference type="Proteomes" id="UP000094565">
    <property type="component" value="Chromosome 2"/>
</dbReference>
<dbReference type="GO" id="GO:0005829">
    <property type="term" value="C:cytosol"/>
    <property type="evidence" value="ECO:0007669"/>
    <property type="project" value="GOC"/>
</dbReference>
<dbReference type="GO" id="GO:0031901">
    <property type="term" value="C:early endosome membrane"/>
    <property type="evidence" value="ECO:0007669"/>
    <property type="project" value="TreeGrafter"/>
</dbReference>
<dbReference type="Pfam" id="PF00787">
    <property type="entry name" value="PX"/>
    <property type="match status" value="1"/>
</dbReference>
<keyword evidence="5" id="KW-1185">Reference proteome</keyword>
<dbReference type="GO" id="GO:0006886">
    <property type="term" value="P:intracellular protein transport"/>
    <property type="evidence" value="ECO:0007669"/>
    <property type="project" value="TreeGrafter"/>
</dbReference>
<sequence>MTNTLLQNLPPVPIQLENDEESNNWCTEVSIPNYSAIQDSYVVFHILVTTRRGKLELFKRYSEFVKFRQSLLTEAPFKAKAIPKLPPKIMAKIPSKSQLEKRRRGLETFLNFVLLDSDLMGSSIKEFIGAKNER</sequence>
<dbReference type="OrthoDB" id="10254720at2759"/>
<dbReference type="GO" id="GO:0035091">
    <property type="term" value="F:phosphatidylinositol binding"/>
    <property type="evidence" value="ECO:0007669"/>
    <property type="project" value="InterPro"/>
</dbReference>
<name>A0A1B2JCF8_PICPA</name>
<evidence type="ECO:0000259" key="3">
    <source>
        <dbReference type="PROSITE" id="PS50195"/>
    </source>
</evidence>
<dbReference type="AlphaFoldDB" id="A0A1B2JCF8"/>